<dbReference type="PANTHER" id="PTHR11956">
    <property type="entry name" value="ARGINYL-TRNA SYNTHETASE"/>
    <property type="match status" value="1"/>
</dbReference>
<proteinExistence type="predicted"/>
<gene>
    <name evidence="7" type="ORF">DCP95_06695</name>
</gene>
<keyword evidence="2 7" id="KW-0436">Ligase</keyword>
<evidence type="ECO:0000256" key="3">
    <source>
        <dbReference type="ARBA" id="ARBA00022741"/>
    </source>
</evidence>
<evidence type="ECO:0000256" key="2">
    <source>
        <dbReference type="ARBA" id="ARBA00022598"/>
    </source>
</evidence>
<dbReference type="InterPro" id="IPR008909">
    <property type="entry name" value="DALR_anticod-bd"/>
</dbReference>
<dbReference type="SUPFAM" id="SSF47323">
    <property type="entry name" value="Anticodon-binding domain of a subclass of class I aminoacyl-tRNA synthetases"/>
    <property type="match status" value="1"/>
</dbReference>
<dbReference type="InterPro" id="IPR001278">
    <property type="entry name" value="Arg-tRNA-ligase"/>
</dbReference>
<protein>
    <recommendedName>
        <fullName evidence="1">arginine--tRNA ligase</fullName>
        <ecNumber evidence="1">6.1.1.19</ecNumber>
    </recommendedName>
</protein>
<dbReference type="GO" id="GO:0005524">
    <property type="term" value="F:ATP binding"/>
    <property type="evidence" value="ECO:0007669"/>
    <property type="project" value="UniProtKB-KW"/>
</dbReference>
<dbReference type="EMBL" id="DMNG01000113">
    <property type="protein sequence ID" value="HAN24249.1"/>
    <property type="molecule type" value="Genomic_DNA"/>
</dbReference>
<dbReference type="EC" id="6.1.1.19" evidence="1"/>
<name>A0A3C1KC49_9MICO</name>
<evidence type="ECO:0000256" key="4">
    <source>
        <dbReference type="ARBA" id="ARBA00022840"/>
    </source>
</evidence>
<dbReference type="Proteomes" id="UP000257479">
    <property type="component" value="Unassembled WGS sequence"/>
</dbReference>
<keyword evidence="3" id="KW-0547">Nucleotide-binding</keyword>
<dbReference type="Pfam" id="PF05746">
    <property type="entry name" value="DALR_1"/>
    <property type="match status" value="1"/>
</dbReference>
<dbReference type="Gene3D" id="1.10.730.10">
    <property type="entry name" value="Isoleucyl-tRNA Synthetase, Domain 1"/>
    <property type="match status" value="1"/>
</dbReference>
<dbReference type="SMART" id="SM00836">
    <property type="entry name" value="DALR_1"/>
    <property type="match status" value="1"/>
</dbReference>
<comment type="catalytic activity">
    <reaction evidence="5">
        <text>tRNA(Arg) + L-arginine + ATP = L-arginyl-tRNA(Arg) + AMP + diphosphate</text>
        <dbReference type="Rhea" id="RHEA:20301"/>
        <dbReference type="Rhea" id="RHEA-COMP:9658"/>
        <dbReference type="Rhea" id="RHEA-COMP:9673"/>
        <dbReference type="ChEBI" id="CHEBI:30616"/>
        <dbReference type="ChEBI" id="CHEBI:32682"/>
        <dbReference type="ChEBI" id="CHEBI:33019"/>
        <dbReference type="ChEBI" id="CHEBI:78442"/>
        <dbReference type="ChEBI" id="CHEBI:78513"/>
        <dbReference type="ChEBI" id="CHEBI:456215"/>
        <dbReference type="EC" id="6.1.1.19"/>
    </reaction>
</comment>
<dbReference type="InterPro" id="IPR009080">
    <property type="entry name" value="tRNAsynth_Ia_anticodon-bd"/>
</dbReference>
<dbReference type="PANTHER" id="PTHR11956:SF5">
    <property type="entry name" value="ARGININE--TRNA LIGASE, CYTOPLASMIC"/>
    <property type="match status" value="1"/>
</dbReference>
<feature type="domain" description="DALR anticodon binding" evidence="6">
    <location>
        <begin position="1"/>
        <end position="67"/>
    </location>
</feature>
<comment type="caution">
    <text evidence="7">The sequence shown here is derived from an EMBL/GenBank/DDBJ whole genome shotgun (WGS) entry which is preliminary data.</text>
</comment>
<sequence>QEPHRVARYLEELAGLYHRWYDNCRVIPLGDDTIDDVHRTRLWLNDATGQVLRNGLDLLGVSAPDRM</sequence>
<evidence type="ECO:0000256" key="1">
    <source>
        <dbReference type="ARBA" id="ARBA00012837"/>
    </source>
</evidence>
<accession>A0A3C1KC49</accession>
<evidence type="ECO:0000313" key="7">
    <source>
        <dbReference type="EMBL" id="HAN24249.1"/>
    </source>
</evidence>
<evidence type="ECO:0000259" key="6">
    <source>
        <dbReference type="SMART" id="SM00836"/>
    </source>
</evidence>
<evidence type="ECO:0000256" key="5">
    <source>
        <dbReference type="ARBA" id="ARBA00049339"/>
    </source>
</evidence>
<evidence type="ECO:0000313" key="8">
    <source>
        <dbReference type="Proteomes" id="UP000257479"/>
    </source>
</evidence>
<feature type="non-terminal residue" evidence="7">
    <location>
        <position position="1"/>
    </location>
</feature>
<keyword evidence="4" id="KW-0067">ATP-binding</keyword>
<organism evidence="7 8">
    <name type="scientific">Microbacterium ginsengisoli</name>
    <dbReference type="NCBI Taxonomy" id="400772"/>
    <lineage>
        <taxon>Bacteria</taxon>
        <taxon>Bacillati</taxon>
        <taxon>Actinomycetota</taxon>
        <taxon>Actinomycetes</taxon>
        <taxon>Micrococcales</taxon>
        <taxon>Microbacteriaceae</taxon>
        <taxon>Microbacterium</taxon>
    </lineage>
</organism>
<dbReference type="AlphaFoldDB" id="A0A3C1KC49"/>
<dbReference type="GO" id="GO:0006420">
    <property type="term" value="P:arginyl-tRNA aminoacylation"/>
    <property type="evidence" value="ECO:0007669"/>
    <property type="project" value="InterPro"/>
</dbReference>
<dbReference type="GO" id="GO:0004814">
    <property type="term" value="F:arginine-tRNA ligase activity"/>
    <property type="evidence" value="ECO:0007669"/>
    <property type="project" value="UniProtKB-EC"/>
</dbReference>
<reference evidence="7 8" key="1">
    <citation type="journal article" date="2018" name="Nat. Biotechnol.">
        <title>A standardized bacterial taxonomy based on genome phylogeny substantially revises the tree of life.</title>
        <authorList>
            <person name="Parks D.H."/>
            <person name="Chuvochina M."/>
            <person name="Waite D.W."/>
            <person name="Rinke C."/>
            <person name="Skarshewski A."/>
            <person name="Chaumeil P.A."/>
            <person name="Hugenholtz P."/>
        </authorList>
    </citation>
    <scope>NUCLEOTIDE SEQUENCE [LARGE SCALE GENOMIC DNA]</scope>
    <source>
        <strain evidence="7">UBA9152</strain>
    </source>
</reference>